<proteinExistence type="predicted"/>
<keyword evidence="2" id="KW-1185">Reference proteome</keyword>
<organism evidence="1 2">
    <name type="scientific">Neofusicoccum ribis</name>
    <dbReference type="NCBI Taxonomy" id="45134"/>
    <lineage>
        <taxon>Eukaryota</taxon>
        <taxon>Fungi</taxon>
        <taxon>Dikarya</taxon>
        <taxon>Ascomycota</taxon>
        <taxon>Pezizomycotina</taxon>
        <taxon>Dothideomycetes</taxon>
        <taxon>Dothideomycetes incertae sedis</taxon>
        <taxon>Botryosphaeriales</taxon>
        <taxon>Botryosphaeriaceae</taxon>
        <taxon>Neofusicoccum</taxon>
    </lineage>
</organism>
<comment type="caution">
    <text evidence="1">The sequence shown here is derived from an EMBL/GenBank/DDBJ whole genome shotgun (WGS) entry which is preliminary data.</text>
</comment>
<evidence type="ECO:0008006" key="3">
    <source>
        <dbReference type="Google" id="ProtNLM"/>
    </source>
</evidence>
<evidence type="ECO:0000313" key="1">
    <source>
        <dbReference type="EMBL" id="KAL1631673.1"/>
    </source>
</evidence>
<dbReference type="PANTHER" id="PTHR37285">
    <property type="entry name" value="SPORE WALL MATURATION PROTEIN DIT1"/>
    <property type="match status" value="1"/>
</dbReference>
<dbReference type="EMBL" id="JAJVDC020000039">
    <property type="protein sequence ID" value="KAL1631673.1"/>
    <property type="molecule type" value="Genomic_DNA"/>
</dbReference>
<gene>
    <name evidence="1" type="ORF">SLS56_004347</name>
</gene>
<dbReference type="Proteomes" id="UP001521116">
    <property type="component" value="Unassembled WGS sequence"/>
</dbReference>
<evidence type="ECO:0000313" key="2">
    <source>
        <dbReference type="Proteomes" id="UP001521116"/>
    </source>
</evidence>
<protein>
    <recommendedName>
        <fullName evidence="3">Pyoverdine/dityrosine biosynthesis protein</fullName>
    </recommendedName>
</protein>
<reference evidence="1 2" key="1">
    <citation type="submission" date="2024-02" db="EMBL/GenBank/DDBJ databases">
        <title>De novo assembly and annotation of 12 fungi associated with fruit tree decline syndrome in Ontario, Canada.</title>
        <authorList>
            <person name="Sulman M."/>
            <person name="Ellouze W."/>
            <person name="Ilyukhin E."/>
        </authorList>
    </citation>
    <scope>NUCLEOTIDE SEQUENCE [LARGE SCALE GENOMIC DNA]</scope>
    <source>
        <strain evidence="1 2">M1-105</strain>
    </source>
</reference>
<name>A0ABR3SWE5_9PEZI</name>
<accession>A0ABR3SWE5</accession>
<dbReference type="Pfam" id="PF05141">
    <property type="entry name" value="DIT1_PvcA"/>
    <property type="match status" value="1"/>
</dbReference>
<dbReference type="InterPro" id="IPR007817">
    <property type="entry name" value="Isocyanide_synthase_DIT1"/>
</dbReference>
<sequence length="328" mass="37593">MFSLDNMSSKAEEVIQILKRFSIHEQSNKQEVFGAKTLEILAKCISLQQPIRLVLPAFPLKNPNPTKVLGHNPDLGEELALARLEHLCMDMEQAYEHGAELYIVSDGLVYGDLMGVSDEDSFAYGQALRNMAATKGFHHIKFLRVQDILQPAESVEISRERYLETVPSLRRELGSFLGSAFDVQHELDTNPDTQLTYRSFVDLLTNDMPFRRNFDQGILEDERRYDDEVRRLAVSMVERLVAYESLLRKSFPDFIRLSIHRSTGKEKIYIPLLPREGDFGKNPWNCCVARMANGEIRTGYMKDFSGVFDLVERDGKPYNFVERSLSVT</sequence>
<dbReference type="PANTHER" id="PTHR37285:SF5">
    <property type="entry name" value="SPORE WALL MATURATION PROTEIN DIT1"/>
    <property type="match status" value="1"/>
</dbReference>